<dbReference type="Pfam" id="PF04480">
    <property type="entry name" value="DUF559"/>
    <property type="match status" value="1"/>
</dbReference>
<dbReference type="RefSeq" id="WP_182547343.1">
    <property type="nucleotide sequence ID" value="NZ_JACGXN010000001.1"/>
</dbReference>
<keyword evidence="2" id="KW-0540">Nuclease</keyword>
<dbReference type="SUPFAM" id="SSF52980">
    <property type="entry name" value="Restriction endonuclease-like"/>
    <property type="match status" value="1"/>
</dbReference>
<dbReference type="InterPro" id="IPR011335">
    <property type="entry name" value="Restrct_endonuc-II-like"/>
</dbReference>
<evidence type="ECO:0000313" key="3">
    <source>
        <dbReference type="Proteomes" id="UP000549052"/>
    </source>
</evidence>
<evidence type="ECO:0000259" key="1">
    <source>
        <dbReference type="Pfam" id="PF04480"/>
    </source>
</evidence>
<keyword evidence="2" id="KW-0378">Hydrolase</keyword>
<dbReference type="Gene3D" id="3.40.960.10">
    <property type="entry name" value="VSR Endonuclease"/>
    <property type="match status" value="1"/>
</dbReference>
<accession>A0A839EE02</accession>
<dbReference type="InterPro" id="IPR007569">
    <property type="entry name" value="DUF559"/>
</dbReference>
<dbReference type="PANTHER" id="PTHR38590:SF1">
    <property type="entry name" value="BLL0828 PROTEIN"/>
    <property type="match status" value="1"/>
</dbReference>
<organism evidence="2 3">
    <name type="scientific">Phyllobacterium myrsinacearum</name>
    <dbReference type="NCBI Taxonomy" id="28101"/>
    <lineage>
        <taxon>Bacteria</taxon>
        <taxon>Pseudomonadati</taxon>
        <taxon>Pseudomonadota</taxon>
        <taxon>Alphaproteobacteria</taxon>
        <taxon>Hyphomicrobiales</taxon>
        <taxon>Phyllobacteriaceae</taxon>
        <taxon>Phyllobacterium</taxon>
    </lineage>
</organism>
<reference evidence="2 3" key="1">
    <citation type="submission" date="2020-07" db="EMBL/GenBank/DDBJ databases">
        <title>Genomic Encyclopedia of Type Strains, Phase IV (KMG-V): Genome sequencing to study the core and pangenomes of soil and plant-associated prokaryotes.</title>
        <authorList>
            <person name="Whitman W."/>
        </authorList>
    </citation>
    <scope>NUCLEOTIDE SEQUENCE [LARGE SCALE GENOMIC DNA]</scope>
    <source>
        <strain evidence="2 3">AN3</strain>
    </source>
</reference>
<evidence type="ECO:0000313" key="2">
    <source>
        <dbReference type="EMBL" id="MBA8876555.1"/>
    </source>
</evidence>
<proteinExistence type="predicted"/>
<feature type="domain" description="DUF559" evidence="1">
    <location>
        <begin position="11"/>
        <end position="115"/>
    </location>
</feature>
<name>A0A839EE02_9HYPH</name>
<dbReference type="AlphaFoldDB" id="A0A839EE02"/>
<keyword evidence="2" id="KW-0255">Endonuclease</keyword>
<protein>
    <submittedName>
        <fullName evidence="2">Very-short-patch-repair endonuclease</fullName>
    </submittedName>
</protein>
<keyword evidence="3" id="KW-1185">Reference proteome</keyword>
<sequence length="126" mass="14774">MPHQDVPPHQRGFAKTMRKVMTQPEAKLWNALRAHRLMGLSFRRQMPVGQYIVDFACPLHHVIVELDGTQHADKHNMRRDSVRTDYLQSRGWIVLRFWNDDVVRDIEGVCQHIVRVALNGSERHES</sequence>
<dbReference type="PANTHER" id="PTHR38590">
    <property type="entry name" value="BLL0828 PROTEIN"/>
    <property type="match status" value="1"/>
</dbReference>
<dbReference type="CDD" id="cd01038">
    <property type="entry name" value="Endonuclease_DUF559"/>
    <property type="match status" value="1"/>
</dbReference>
<dbReference type="GO" id="GO:0004519">
    <property type="term" value="F:endonuclease activity"/>
    <property type="evidence" value="ECO:0007669"/>
    <property type="project" value="UniProtKB-KW"/>
</dbReference>
<dbReference type="InterPro" id="IPR047216">
    <property type="entry name" value="Endonuclease_DUF559_bact"/>
</dbReference>
<gene>
    <name evidence="2" type="ORF">FHW16_000237</name>
</gene>
<dbReference type="EMBL" id="JACGXN010000001">
    <property type="protein sequence ID" value="MBA8876555.1"/>
    <property type="molecule type" value="Genomic_DNA"/>
</dbReference>
<comment type="caution">
    <text evidence="2">The sequence shown here is derived from an EMBL/GenBank/DDBJ whole genome shotgun (WGS) entry which is preliminary data.</text>
</comment>
<dbReference type="Proteomes" id="UP000549052">
    <property type="component" value="Unassembled WGS sequence"/>
</dbReference>